<feature type="transmembrane region" description="Helical" evidence="1">
    <location>
        <begin position="18"/>
        <end position="35"/>
    </location>
</feature>
<keyword evidence="3" id="KW-1185">Reference proteome</keyword>
<evidence type="ECO:0008006" key="4">
    <source>
        <dbReference type="Google" id="ProtNLM"/>
    </source>
</evidence>
<evidence type="ECO:0000256" key="1">
    <source>
        <dbReference type="SAM" id="Phobius"/>
    </source>
</evidence>
<dbReference type="RefSeq" id="WP_166233124.1">
    <property type="nucleotide sequence ID" value="NZ_CBCSIJ010000023.1"/>
</dbReference>
<proteinExistence type="predicted"/>
<organism evidence="2 3">
    <name type="scientific">Aquirufa beregesia</name>
    <dbReference type="NCBI Taxonomy" id="2516556"/>
    <lineage>
        <taxon>Bacteria</taxon>
        <taxon>Pseudomonadati</taxon>
        <taxon>Bacteroidota</taxon>
        <taxon>Cytophagia</taxon>
        <taxon>Cytophagales</taxon>
        <taxon>Flectobacillaceae</taxon>
        <taxon>Aquirufa</taxon>
    </lineage>
</organism>
<dbReference type="EMBL" id="SEWW01000013">
    <property type="protein sequence ID" value="NGZ45492.1"/>
    <property type="molecule type" value="Genomic_DNA"/>
</dbReference>
<reference evidence="2 3" key="1">
    <citation type="submission" date="2019-02" db="EMBL/GenBank/DDBJ databases">
        <title>Genome of a new Bacteroidetes strain.</title>
        <authorList>
            <person name="Pitt A."/>
        </authorList>
    </citation>
    <scope>NUCLEOTIDE SEQUENCE [LARGE SCALE GENOMIC DNA]</scope>
    <source>
        <strain evidence="2 3">50C-KIRBA</strain>
    </source>
</reference>
<keyword evidence="1" id="KW-0812">Transmembrane</keyword>
<sequence length="239" mass="27649">MFENLIERINQGLWQRTLAFFTLWFAVYSVIWTILEPLNLEIVTCKRDIWRMLFVGSTFIFNVCIYFMLFFRKKLEIIGLDTGDTNILNTVISIGKPKLNQENDGFQGRVLNIKADYDTEPLDWNIKASALKASRLSITYKAEPRLIFYARISVLSKNKTSTKEKWLRFEPNISLPQSLADDEEMGVPVVAINNYGLLRLNIYLPKIVQDAYSAHGWQYDKVLTIRARGSGIIKNIVLK</sequence>
<protein>
    <recommendedName>
        <fullName evidence="4">SMODS-associating 2TM beta-strand rich effector domain-containing protein</fullName>
    </recommendedName>
</protein>
<keyword evidence="1" id="KW-1133">Transmembrane helix</keyword>
<gene>
    <name evidence="2" type="ORF">EWU23_13490</name>
</gene>
<dbReference type="Proteomes" id="UP001318301">
    <property type="component" value="Unassembled WGS sequence"/>
</dbReference>
<evidence type="ECO:0000313" key="3">
    <source>
        <dbReference type="Proteomes" id="UP001318301"/>
    </source>
</evidence>
<feature type="transmembrane region" description="Helical" evidence="1">
    <location>
        <begin position="50"/>
        <end position="71"/>
    </location>
</feature>
<keyword evidence="1" id="KW-0472">Membrane</keyword>
<accession>A0ABX0F0R8</accession>
<comment type="caution">
    <text evidence="2">The sequence shown here is derived from an EMBL/GenBank/DDBJ whole genome shotgun (WGS) entry which is preliminary data.</text>
</comment>
<evidence type="ECO:0000313" key="2">
    <source>
        <dbReference type="EMBL" id="NGZ45492.1"/>
    </source>
</evidence>
<name>A0ABX0F0R8_9BACT</name>